<accession>A0AAJ8LFS3</accession>
<dbReference type="Pfam" id="PF00240">
    <property type="entry name" value="ubiquitin"/>
    <property type="match status" value="1"/>
</dbReference>
<proteinExistence type="predicted"/>
<dbReference type="Gene3D" id="3.10.20.90">
    <property type="entry name" value="Phosphatidylinositol 3-kinase Catalytic Subunit, Chain A, domain 1"/>
    <property type="match status" value="1"/>
</dbReference>
<dbReference type="SUPFAM" id="SSF54236">
    <property type="entry name" value="Ubiquitin-like"/>
    <property type="match status" value="1"/>
</dbReference>
<dbReference type="RefSeq" id="XP_031859483.2">
    <property type="nucleotide sequence ID" value="XM_032006270.2"/>
</dbReference>
<dbReference type="EMBL" id="CP144053">
    <property type="protein sequence ID" value="WWD16999.1"/>
    <property type="molecule type" value="Genomic_DNA"/>
</dbReference>
<organism evidence="2 3">
    <name type="scientific">Kwoniella shandongensis</name>
    <dbReference type="NCBI Taxonomy" id="1734106"/>
    <lineage>
        <taxon>Eukaryota</taxon>
        <taxon>Fungi</taxon>
        <taxon>Dikarya</taxon>
        <taxon>Basidiomycota</taxon>
        <taxon>Agaricomycotina</taxon>
        <taxon>Tremellomycetes</taxon>
        <taxon>Tremellales</taxon>
        <taxon>Cryptococcaceae</taxon>
        <taxon>Kwoniella</taxon>
    </lineage>
</organism>
<feature type="domain" description="Ubiquitin-like" evidence="1">
    <location>
        <begin position="4"/>
        <end position="79"/>
    </location>
</feature>
<dbReference type="GeneID" id="43590427"/>
<reference evidence="2" key="1">
    <citation type="submission" date="2017-08" db="EMBL/GenBank/DDBJ databases">
        <authorList>
            <person name="Cuomo C."/>
            <person name="Billmyre B."/>
            <person name="Heitman J."/>
        </authorList>
    </citation>
    <scope>NUCLEOTIDE SEQUENCE</scope>
    <source>
        <strain evidence="2">CBS 12478</strain>
    </source>
</reference>
<protein>
    <recommendedName>
        <fullName evidence="1">Ubiquitin-like domain-containing protein</fullName>
    </recommendedName>
</protein>
<dbReference type="InterPro" id="IPR000626">
    <property type="entry name" value="Ubiquitin-like_dom"/>
</dbReference>
<dbReference type="Proteomes" id="UP000322225">
    <property type="component" value="Chromosome 3"/>
</dbReference>
<dbReference type="SMART" id="SM00213">
    <property type="entry name" value="UBQ"/>
    <property type="match status" value="1"/>
</dbReference>
<sequence length="138" mass="14858">MNGFNRSLRSHSTKEIKVEASKSTTIKDLKVEILQETRIVPILQKLYYKGQELGSDETLGGIGYLKNDEIRLVEIEETGEMGEDVRPNGGEGFGGTALLSRIACPDCTLENDVAALCCEACGRVSSTPTGGFGKRTSG</sequence>
<dbReference type="InterPro" id="IPR029071">
    <property type="entry name" value="Ubiquitin-like_domsf"/>
</dbReference>
<reference evidence="2" key="2">
    <citation type="submission" date="2024-01" db="EMBL/GenBank/DDBJ databases">
        <title>Comparative genomics of Cryptococcus and Kwoniella reveals pathogenesis evolution and contrasting modes of karyotype evolution via chromosome fusion or intercentromeric recombination.</title>
        <authorList>
            <person name="Coelho M.A."/>
            <person name="David-Palma M."/>
            <person name="Shea T."/>
            <person name="Bowers K."/>
            <person name="McGinley-Smith S."/>
            <person name="Mohammad A.W."/>
            <person name="Gnirke A."/>
            <person name="Yurkov A.M."/>
            <person name="Nowrousian M."/>
            <person name="Sun S."/>
            <person name="Cuomo C.A."/>
            <person name="Heitman J."/>
        </authorList>
    </citation>
    <scope>NUCLEOTIDE SEQUENCE</scope>
    <source>
        <strain evidence="2">CBS 12478</strain>
    </source>
</reference>
<name>A0AAJ8LFS3_9TREE</name>
<keyword evidence="3" id="KW-1185">Reference proteome</keyword>
<evidence type="ECO:0000313" key="3">
    <source>
        <dbReference type="Proteomes" id="UP000322225"/>
    </source>
</evidence>
<evidence type="ECO:0000259" key="1">
    <source>
        <dbReference type="PROSITE" id="PS50053"/>
    </source>
</evidence>
<dbReference type="PROSITE" id="PS50053">
    <property type="entry name" value="UBIQUITIN_2"/>
    <property type="match status" value="1"/>
</dbReference>
<dbReference type="KEGG" id="ksn:43590427"/>
<gene>
    <name evidence="2" type="ORF">CI109_101435</name>
</gene>
<evidence type="ECO:0000313" key="2">
    <source>
        <dbReference type="EMBL" id="WWD16999.1"/>
    </source>
</evidence>
<dbReference type="AlphaFoldDB" id="A0AAJ8LFS3"/>